<accession>A0ABP6P5C7</accession>
<keyword evidence="2" id="KW-1185">Reference proteome</keyword>
<reference evidence="2" key="1">
    <citation type="journal article" date="2019" name="Int. J. Syst. Evol. Microbiol.">
        <title>The Global Catalogue of Microorganisms (GCM) 10K type strain sequencing project: providing services to taxonomists for standard genome sequencing and annotation.</title>
        <authorList>
            <consortium name="The Broad Institute Genomics Platform"/>
            <consortium name="The Broad Institute Genome Sequencing Center for Infectious Disease"/>
            <person name="Wu L."/>
            <person name="Ma J."/>
        </authorList>
    </citation>
    <scope>NUCLEOTIDE SEQUENCE [LARGE SCALE GENOMIC DNA]</scope>
    <source>
        <strain evidence="2">JCM 15614</strain>
    </source>
</reference>
<dbReference type="Proteomes" id="UP001499924">
    <property type="component" value="Unassembled WGS sequence"/>
</dbReference>
<proteinExistence type="predicted"/>
<dbReference type="EMBL" id="BAAAVV010000004">
    <property type="protein sequence ID" value="GAA3167859.1"/>
    <property type="molecule type" value="Genomic_DNA"/>
</dbReference>
<dbReference type="InterPro" id="IPR050426">
    <property type="entry name" value="Glycosyltransferase_28"/>
</dbReference>
<protein>
    <submittedName>
        <fullName evidence="1">Glycosyltransferase</fullName>
    </submittedName>
</protein>
<name>A0ABP6P5C7_9ACTN</name>
<dbReference type="RefSeq" id="WP_344688774.1">
    <property type="nucleotide sequence ID" value="NZ_BAAAVV010000004.1"/>
</dbReference>
<comment type="caution">
    <text evidence="1">The sequence shown here is derived from an EMBL/GenBank/DDBJ whole genome shotgun (WGS) entry which is preliminary data.</text>
</comment>
<dbReference type="Pfam" id="PF00201">
    <property type="entry name" value="UDPGT"/>
    <property type="match status" value="1"/>
</dbReference>
<dbReference type="PANTHER" id="PTHR48050:SF13">
    <property type="entry name" value="STEROL 3-BETA-GLUCOSYLTRANSFERASE UGT80A2"/>
    <property type="match status" value="1"/>
</dbReference>
<dbReference type="InterPro" id="IPR002213">
    <property type="entry name" value="UDP_glucos_trans"/>
</dbReference>
<dbReference type="PANTHER" id="PTHR48050">
    <property type="entry name" value="STEROL 3-BETA-GLUCOSYLTRANSFERASE"/>
    <property type="match status" value="1"/>
</dbReference>
<evidence type="ECO:0000313" key="2">
    <source>
        <dbReference type="Proteomes" id="UP001499924"/>
    </source>
</evidence>
<organism evidence="1 2">
    <name type="scientific">Blastococcus jejuensis</name>
    <dbReference type="NCBI Taxonomy" id="351224"/>
    <lineage>
        <taxon>Bacteria</taxon>
        <taxon>Bacillati</taxon>
        <taxon>Actinomycetota</taxon>
        <taxon>Actinomycetes</taxon>
        <taxon>Geodermatophilales</taxon>
        <taxon>Geodermatophilaceae</taxon>
        <taxon>Blastococcus</taxon>
    </lineage>
</organism>
<gene>
    <name evidence="1" type="ORF">GCM10010531_20810</name>
</gene>
<dbReference type="CDD" id="cd03784">
    <property type="entry name" value="GT1_Gtf-like"/>
    <property type="match status" value="1"/>
</dbReference>
<evidence type="ECO:0000313" key="1">
    <source>
        <dbReference type="EMBL" id="GAA3167859.1"/>
    </source>
</evidence>
<dbReference type="Gene3D" id="3.40.50.2000">
    <property type="entry name" value="Glycogen Phosphorylase B"/>
    <property type="match status" value="2"/>
</dbReference>
<sequence>MHVLVTLWDGGGTVPAEIGVARRLVARGHSVTVLGDPTIEPDARAVGAAFRSWTRAPHRKTSAPYDDVFRDWECRTPVGVLRRLCDRMITGPADAFAADVREQLAHRPADAVVASGPLLGALIGAESAGVPAVALCANVYSRPAPGLPPFGSGLTPGRGPAGRARDRALNRVAQALWNRGLGDLNAARARVGLDPLAEVWEQWDRAARVLVLTSPAFDLPGVLPPNVRYVGPVLDDPAWAAPYRPPAGDEPLVVVGLSSSYMRQADVLRRIAAALESLAVRAVVTTGPAVDPDEIRSTPRVDVVRSAPHAQLFPIADAVVTHAGHGTLLKALAAGVPSLCLPMGRDQKDNTVRAARHGAVLRLRPGAPPAAIAAAARRLLDEPSFRENARRLGARLRADAAATALVDEIDAVAGCALHHPPTRGEPR</sequence>
<dbReference type="SUPFAM" id="SSF53756">
    <property type="entry name" value="UDP-Glycosyltransferase/glycogen phosphorylase"/>
    <property type="match status" value="1"/>
</dbReference>